<evidence type="ECO:0000313" key="3">
    <source>
        <dbReference type="Proteomes" id="UP000603708"/>
    </source>
</evidence>
<dbReference type="InterPro" id="IPR001155">
    <property type="entry name" value="OxRdtase_FMN_N"/>
</dbReference>
<gene>
    <name evidence="2" type="ORF">GCM10018793_26780</name>
</gene>
<dbReference type="PANTHER" id="PTHR22893">
    <property type="entry name" value="NADH OXIDOREDUCTASE-RELATED"/>
    <property type="match status" value="1"/>
</dbReference>
<sequence length="404" mass="43829">MPPGSCFATHPGATQVATQPLARTELGETAVEQLNGQHTGTEDLLFTPFDIGAVRLRNRTALSPMTRISATETGLVTDLNTRYYAGFARGGFGLIITEGIYPDTEYSQGYLHQPGLATPEHARAWRPVVESVHAEKSAVFAQLMHAGAQSQGNRYRDESVGPSSVAPRGNQIAFYRGAGPYPTPRPLDAHQIRDIRRGFAEAARNALAAGFDGVELHGANGYLIDQFLTDYLNHREDAYGGTVENRVRLAAEVLDEVLQAVGSEIVVGIRISQSKVGDYDHRWAGGEEDAEAIFTTLARTGAHFVHTTEYRALQPAFTNSTATLASLAKRFSGLPVIVNGHLGDPRAARSVLESRAGDLVAIGKGALAQRDWPRRVRDGLEIAGEPHPDTFRPLATIKDWELEL</sequence>
<reference evidence="2" key="2">
    <citation type="submission" date="2020-09" db="EMBL/GenBank/DDBJ databases">
        <authorList>
            <person name="Sun Q."/>
            <person name="Ohkuma M."/>
        </authorList>
    </citation>
    <scope>NUCLEOTIDE SEQUENCE</scope>
    <source>
        <strain evidence="2">JCM 5069</strain>
    </source>
</reference>
<dbReference type="GO" id="GO:0016491">
    <property type="term" value="F:oxidoreductase activity"/>
    <property type="evidence" value="ECO:0007669"/>
    <property type="project" value="InterPro"/>
</dbReference>
<accession>A0A919G5R0</accession>
<dbReference type="AlphaFoldDB" id="A0A919G5R0"/>
<feature type="domain" description="NADH:flavin oxidoreductase/NADH oxidase N-terminal" evidence="1">
    <location>
        <begin position="45"/>
        <end position="381"/>
    </location>
</feature>
<dbReference type="GO" id="GO:0010181">
    <property type="term" value="F:FMN binding"/>
    <property type="evidence" value="ECO:0007669"/>
    <property type="project" value="InterPro"/>
</dbReference>
<protein>
    <submittedName>
        <fullName evidence="2">NADH:flavin oxidoreductase</fullName>
    </submittedName>
</protein>
<proteinExistence type="predicted"/>
<dbReference type="Proteomes" id="UP000603708">
    <property type="component" value="Unassembled WGS sequence"/>
</dbReference>
<organism evidence="2 3">
    <name type="scientific">Streptomyces sulfonofaciens</name>
    <dbReference type="NCBI Taxonomy" id="68272"/>
    <lineage>
        <taxon>Bacteria</taxon>
        <taxon>Bacillati</taxon>
        <taxon>Actinomycetota</taxon>
        <taxon>Actinomycetes</taxon>
        <taxon>Kitasatosporales</taxon>
        <taxon>Streptomycetaceae</taxon>
        <taxon>Streptomyces</taxon>
    </lineage>
</organism>
<dbReference type="SUPFAM" id="SSF51395">
    <property type="entry name" value="FMN-linked oxidoreductases"/>
    <property type="match status" value="1"/>
</dbReference>
<comment type="caution">
    <text evidence="2">The sequence shown here is derived from an EMBL/GenBank/DDBJ whole genome shotgun (WGS) entry which is preliminary data.</text>
</comment>
<dbReference type="PANTHER" id="PTHR22893:SF91">
    <property type="entry name" value="NADPH DEHYDROGENASE 2-RELATED"/>
    <property type="match status" value="1"/>
</dbReference>
<evidence type="ECO:0000259" key="1">
    <source>
        <dbReference type="Pfam" id="PF00724"/>
    </source>
</evidence>
<name>A0A919G5R0_9ACTN</name>
<dbReference type="InterPro" id="IPR013785">
    <property type="entry name" value="Aldolase_TIM"/>
</dbReference>
<reference evidence="2" key="1">
    <citation type="journal article" date="2014" name="Int. J. Syst. Evol. Microbiol.">
        <title>Complete genome sequence of Corynebacterium casei LMG S-19264T (=DSM 44701T), isolated from a smear-ripened cheese.</title>
        <authorList>
            <consortium name="US DOE Joint Genome Institute (JGI-PGF)"/>
            <person name="Walter F."/>
            <person name="Albersmeier A."/>
            <person name="Kalinowski J."/>
            <person name="Ruckert C."/>
        </authorList>
    </citation>
    <scope>NUCLEOTIDE SEQUENCE</scope>
    <source>
        <strain evidence="2">JCM 5069</strain>
    </source>
</reference>
<dbReference type="EMBL" id="BNCD01000006">
    <property type="protein sequence ID" value="GHH77805.1"/>
    <property type="molecule type" value="Genomic_DNA"/>
</dbReference>
<dbReference type="CDD" id="cd02803">
    <property type="entry name" value="OYE_like_FMN_family"/>
    <property type="match status" value="1"/>
</dbReference>
<dbReference type="Gene3D" id="3.20.20.70">
    <property type="entry name" value="Aldolase class I"/>
    <property type="match status" value="1"/>
</dbReference>
<keyword evidence="3" id="KW-1185">Reference proteome</keyword>
<dbReference type="Pfam" id="PF00724">
    <property type="entry name" value="Oxidored_FMN"/>
    <property type="match status" value="1"/>
</dbReference>
<dbReference type="InterPro" id="IPR045247">
    <property type="entry name" value="Oye-like"/>
</dbReference>
<evidence type="ECO:0000313" key="2">
    <source>
        <dbReference type="EMBL" id="GHH77805.1"/>
    </source>
</evidence>